<proteinExistence type="predicted"/>
<dbReference type="AlphaFoldDB" id="A0A0F9GIM2"/>
<sequence length="119" mass="13775">MTEITDAELDEWERLRAEFPLLKVSRLIKDLRACRQRNEKNEERILRLRHLNTRYRQRANALEAAPETAAERDRLKAINAELLVTLERTLNWLASYPGGGAKETYDEVRAAIAKAQGDQ</sequence>
<protein>
    <submittedName>
        <fullName evidence="1">Uncharacterized protein</fullName>
    </submittedName>
</protein>
<dbReference type="EMBL" id="LAZR01020028">
    <property type="protein sequence ID" value="KKL90356.1"/>
    <property type="molecule type" value="Genomic_DNA"/>
</dbReference>
<organism evidence="1">
    <name type="scientific">marine sediment metagenome</name>
    <dbReference type="NCBI Taxonomy" id="412755"/>
    <lineage>
        <taxon>unclassified sequences</taxon>
        <taxon>metagenomes</taxon>
        <taxon>ecological metagenomes</taxon>
    </lineage>
</organism>
<comment type="caution">
    <text evidence="1">The sequence shown here is derived from an EMBL/GenBank/DDBJ whole genome shotgun (WGS) entry which is preliminary data.</text>
</comment>
<evidence type="ECO:0000313" key="1">
    <source>
        <dbReference type="EMBL" id="KKL90356.1"/>
    </source>
</evidence>
<reference evidence="1" key="1">
    <citation type="journal article" date="2015" name="Nature">
        <title>Complex archaea that bridge the gap between prokaryotes and eukaryotes.</title>
        <authorList>
            <person name="Spang A."/>
            <person name="Saw J.H."/>
            <person name="Jorgensen S.L."/>
            <person name="Zaremba-Niedzwiedzka K."/>
            <person name="Martijn J."/>
            <person name="Lind A.E."/>
            <person name="van Eijk R."/>
            <person name="Schleper C."/>
            <person name="Guy L."/>
            <person name="Ettema T.J."/>
        </authorList>
    </citation>
    <scope>NUCLEOTIDE SEQUENCE</scope>
</reference>
<name>A0A0F9GIM2_9ZZZZ</name>
<accession>A0A0F9GIM2</accession>
<gene>
    <name evidence="1" type="ORF">LCGC14_1905550</name>
</gene>